<reference evidence="3" key="1">
    <citation type="submission" date="2025-08" db="UniProtKB">
        <authorList>
            <consortium name="RefSeq"/>
        </authorList>
    </citation>
    <scope>IDENTIFICATION</scope>
    <source>
        <tissue evidence="3">Muscle</tissue>
    </source>
</reference>
<evidence type="ECO:0000313" key="2">
    <source>
        <dbReference type="Proteomes" id="UP000694941"/>
    </source>
</evidence>
<proteinExistence type="predicted"/>
<organism evidence="2 3">
    <name type="scientific">Limulus polyphemus</name>
    <name type="common">Atlantic horseshoe crab</name>
    <dbReference type="NCBI Taxonomy" id="6850"/>
    <lineage>
        <taxon>Eukaryota</taxon>
        <taxon>Metazoa</taxon>
        <taxon>Ecdysozoa</taxon>
        <taxon>Arthropoda</taxon>
        <taxon>Chelicerata</taxon>
        <taxon>Merostomata</taxon>
        <taxon>Xiphosura</taxon>
        <taxon>Limulidae</taxon>
        <taxon>Limulus</taxon>
    </lineage>
</organism>
<evidence type="ECO:0000259" key="1">
    <source>
        <dbReference type="PROSITE" id="PS51154"/>
    </source>
</evidence>
<name>A0ABM1T752_LIMPO</name>
<dbReference type="CDD" id="cd02908">
    <property type="entry name" value="Macro_OAADPr_deacetylase"/>
    <property type="match status" value="1"/>
</dbReference>
<dbReference type="Pfam" id="PF01661">
    <property type="entry name" value="Macro"/>
    <property type="match status" value="1"/>
</dbReference>
<keyword evidence="2" id="KW-1185">Reference proteome</keyword>
<dbReference type="RefSeq" id="XP_022251708.1">
    <property type="nucleotide sequence ID" value="XM_022396000.1"/>
</dbReference>
<dbReference type="Proteomes" id="UP000694941">
    <property type="component" value="Unplaced"/>
</dbReference>
<dbReference type="InterPro" id="IPR043472">
    <property type="entry name" value="Macro_dom-like"/>
</dbReference>
<dbReference type="InterPro" id="IPR002589">
    <property type="entry name" value="Macro_dom"/>
</dbReference>
<feature type="domain" description="Macro" evidence="1">
    <location>
        <begin position="132"/>
        <end position="335"/>
    </location>
</feature>
<dbReference type="GeneID" id="106467805"/>
<sequence length="338" mass="38041">MISPTVVRKFSYTYSKLGNFRCFSSQICTRYRVPKFLCIYNCKRESLNRPSVLPYITFAKSKRFSFVNIKLLRMMASSESEDLPDSDKKKYLKMPLNEKRLHYKCSKYVTLGDVPSWPDYYKNKCLQKDSDTSSGLVQHGINKKISLFIGDITALEIDAIVNAAKKSLRGGGGALNQIQHSSCCTWITGSRMMKIMFNMVDGAIHRAAGPSLLEECIALGGCNTGDAKITGGYKLPAKYVIHTVGPIGENPESLRSCYLKSLDQLLENKLESVAFPCISTGVYGYPNDKAAEVALKAIKEWLETDDNISKVQCIMFCLFLEKDVKVYEELMQQYFPCT</sequence>
<accession>A0ABM1T752</accession>
<dbReference type="SUPFAM" id="SSF52949">
    <property type="entry name" value="Macro domain-like"/>
    <property type="match status" value="1"/>
</dbReference>
<dbReference type="PROSITE" id="PS51154">
    <property type="entry name" value="MACRO"/>
    <property type="match status" value="1"/>
</dbReference>
<dbReference type="SMART" id="SM00506">
    <property type="entry name" value="A1pp"/>
    <property type="match status" value="1"/>
</dbReference>
<gene>
    <name evidence="3" type="primary">LOC106467805</name>
</gene>
<evidence type="ECO:0000313" key="3">
    <source>
        <dbReference type="RefSeq" id="XP_022251708.1"/>
    </source>
</evidence>
<protein>
    <submittedName>
        <fullName evidence="3">Uncharacterized protein LOC106467805 isoform X1</fullName>
    </submittedName>
</protein>
<dbReference type="PANTHER" id="PTHR11106">
    <property type="entry name" value="GANGLIOSIDE INDUCED DIFFERENTIATION ASSOCIATED PROTEIN 2-RELATED"/>
    <property type="match status" value="1"/>
</dbReference>
<dbReference type="PANTHER" id="PTHR11106:SF27">
    <property type="entry name" value="MACRO DOMAIN-CONTAINING PROTEIN"/>
    <property type="match status" value="1"/>
</dbReference>
<dbReference type="Gene3D" id="3.40.220.10">
    <property type="entry name" value="Leucine Aminopeptidase, subunit E, domain 1"/>
    <property type="match status" value="1"/>
</dbReference>